<feature type="region of interest" description="Disordered" evidence="1">
    <location>
        <begin position="83"/>
        <end position="103"/>
    </location>
</feature>
<evidence type="ECO:0000313" key="2">
    <source>
        <dbReference type="EMBL" id="CAH0722600.1"/>
    </source>
</evidence>
<dbReference type="Proteomes" id="UP000838878">
    <property type="component" value="Chromosome 3"/>
</dbReference>
<feature type="region of interest" description="Disordered" evidence="1">
    <location>
        <begin position="1"/>
        <end position="25"/>
    </location>
</feature>
<protein>
    <submittedName>
        <fullName evidence="2">Uncharacterized protein</fullName>
    </submittedName>
</protein>
<keyword evidence="3" id="KW-1185">Reference proteome</keyword>
<accession>A0A8J9V9T9</accession>
<name>A0A8J9V9T9_9NEOP</name>
<feature type="compositionally biased region" description="Polar residues" evidence="1">
    <location>
        <begin position="10"/>
        <end position="20"/>
    </location>
</feature>
<reference evidence="2" key="1">
    <citation type="submission" date="2021-12" db="EMBL/GenBank/DDBJ databases">
        <authorList>
            <person name="Martin H S."/>
        </authorList>
    </citation>
    <scope>NUCLEOTIDE SEQUENCE</scope>
</reference>
<dbReference type="AlphaFoldDB" id="A0A8J9V9T9"/>
<evidence type="ECO:0000256" key="1">
    <source>
        <dbReference type="SAM" id="MobiDB-lite"/>
    </source>
</evidence>
<proteinExistence type="predicted"/>
<feature type="non-terminal residue" evidence="2">
    <location>
        <position position="103"/>
    </location>
</feature>
<gene>
    <name evidence="2" type="ORF">BINO364_LOCUS8537</name>
</gene>
<dbReference type="EMBL" id="OV170223">
    <property type="protein sequence ID" value="CAH0722600.1"/>
    <property type="molecule type" value="Genomic_DNA"/>
</dbReference>
<sequence>MSIRRELSGRTKTQLESMPSQCPIKCTGSKQNEEVDIDELYTVLQNTFVLSDCVAMNGQTDFVTVSQDLKNTDEMKNLIENETGYHQKTLNDPEIDFKSDDEE</sequence>
<evidence type="ECO:0000313" key="3">
    <source>
        <dbReference type="Proteomes" id="UP000838878"/>
    </source>
</evidence>
<organism evidence="2 3">
    <name type="scientific">Brenthis ino</name>
    <name type="common">lesser marbled fritillary</name>
    <dbReference type="NCBI Taxonomy" id="405034"/>
    <lineage>
        <taxon>Eukaryota</taxon>
        <taxon>Metazoa</taxon>
        <taxon>Ecdysozoa</taxon>
        <taxon>Arthropoda</taxon>
        <taxon>Hexapoda</taxon>
        <taxon>Insecta</taxon>
        <taxon>Pterygota</taxon>
        <taxon>Neoptera</taxon>
        <taxon>Endopterygota</taxon>
        <taxon>Lepidoptera</taxon>
        <taxon>Glossata</taxon>
        <taxon>Ditrysia</taxon>
        <taxon>Papilionoidea</taxon>
        <taxon>Nymphalidae</taxon>
        <taxon>Heliconiinae</taxon>
        <taxon>Argynnini</taxon>
        <taxon>Brenthis</taxon>
    </lineage>
</organism>